<dbReference type="InterPro" id="IPR007197">
    <property type="entry name" value="rSAM"/>
</dbReference>
<dbReference type="SUPFAM" id="SSF102114">
    <property type="entry name" value="Radical SAM enzymes"/>
    <property type="match status" value="1"/>
</dbReference>
<evidence type="ECO:0000259" key="8">
    <source>
        <dbReference type="PROSITE" id="PS51918"/>
    </source>
</evidence>
<dbReference type="SFLD" id="SFLDS00029">
    <property type="entry name" value="Radical_SAM"/>
    <property type="match status" value="1"/>
</dbReference>
<gene>
    <name evidence="9" type="ORF">ACFOOQ_22480</name>
</gene>
<keyword evidence="3" id="KW-0949">S-adenosyl-L-methionine</keyword>
<dbReference type="InterPro" id="IPR023885">
    <property type="entry name" value="4Fe4S-binding_SPASM_dom"/>
</dbReference>
<dbReference type="PANTHER" id="PTHR11228:SF7">
    <property type="entry name" value="PQQA PEPTIDE CYCLASE"/>
    <property type="match status" value="1"/>
</dbReference>
<keyword evidence="4" id="KW-0479">Metal-binding</keyword>
<evidence type="ECO:0000256" key="3">
    <source>
        <dbReference type="ARBA" id="ARBA00022691"/>
    </source>
</evidence>
<evidence type="ECO:0000313" key="10">
    <source>
        <dbReference type="Proteomes" id="UP001595711"/>
    </source>
</evidence>
<evidence type="ECO:0000256" key="4">
    <source>
        <dbReference type="ARBA" id="ARBA00022723"/>
    </source>
</evidence>
<dbReference type="CDD" id="cd01335">
    <property type="entry name" value="Radical_SAM"/>
    <property type="match status" value="1"/>
</dbReference>
<evidence type="ECO:0000256" key="7">
    <source>
        <dbReference type="ARBA" id="ARBA00023014"/>
    </source>
</evidence>
<evidence type="ECO:0000313" key="9">
    <source>
        <dbReference type="EMBL" id="MFC3678329.1"/>
    </source>
</evidence>
<dbReference type="PROSITE" id="PS01305">
    <property type="entry name" value="MOAA_NIFB_PQQE"/>
    <property type="match status" value="1"/>
</dbReference>
<dbReference type="Proteomes" id="UP001595711">
    <property type="component" value="Unassembled WGS sequence"/>
</dbReference>
<dbReference type="Pfam" id="PF13186">
    <property type="entry name" value="SPASM"/>
    <property type="match status" value="1"/>
</dbReference>
<evidence type="ECO:0000256" key="6">
    <source>
        <dbReference type="ARBA" id="ARBA00023004"/>
    </source>
</evidence>
<dbReference type="RefSeq" id="WP_379729955.1">
    <property type="nucleotide sequence ID" value="NZ_JBHRYJ010000008.1"/>
</dbReference>
<dbReference type="Gene3D" id="3.20.20.70">
    <property type="entry name" value="Aldolase class I"/>
    <property type="match status" value="1"/>
</dbReference>
<dbReference type="InterPro" id="IPR034391">
    <property type="entry name" value="AdoMet-like_SPASM_containing"/>
</dbReference>
<keyword evidence="7" id="KW-0411">Iron-sulfur</keyword>
<proteinExistence type="predicted"/>
<accession>A0ABV7VLG2</accession>
<dbReference type="SFLD" id="SFLDG01387">
    <property type="entry name" value="BtrN-like_SPASM_domain_contain"/>
    <property type="match status" value="1"/>
</dbReference>
<dbReference type="SFLD" id="SFLDG01067">
    <property type="entry name" value="SPASM/twitch_domain_containing"/>
    <property type="match status" value="1"/>
</dbReference>
<evidence type="ECO:0000256" key="5">
    <source>
        <dbReference type="ARBA" id="ARBA00023002"/>
    </source>
</evidence>
<dbReference type="EMBL" id="JBHRYJ010000008">
    <property type="protein sequence ID" value="MFC3678329.1"/>
    <property type="molecule type" value="Genomic_DNA"/>
</dbReference>
<dbReference type="PANTHER" id="PTHR11228">
    <property type="entry name" value="RADICAL SAM DOMAIN PROTEIN"/>
    <property type="match status" value="1"/>
</dbReference>
<protein>
    <submittedName>
        <fullName evidence="9">Radical SAM/SPASM domain-containing protein</fullName>
    </submittedName>
</protein>
<comment type="cofactor">
    <cofactor evidence="1">
        <name>[4Fe-4S] cluster</name>
        <dbReference type="ChEBI" id="CHEBI:49883"/>
    </cofactor>
</comment>
<dbReference type="InterPro" id="IPR050377">
    <property type="entry name" value="Radical_SAM_PqqE_MftC-like"/>
</dbReference>
<dbReference type="Pfam" id="PF04055">
    <property type="entry name" value="Radical_SAM"/>
    <property type="match status" value="1"/>
</dbReference>
<keyword evidence="6" id="KW-0408">Iron</keyword>
<comment type="caution">
    <text evidence="9">The sequence shown here is derived from an EMBL/GenBank/DDBJ whole genome shotgun (WGS) entry which is preliminary data.</text>
</comment>
<evidence type="ECO:0000256" key="1">
    <source>
        <dbReference type="ARBA" id="ARBA00001966"/>
    </source>
</evidence>
<keyword evidence="2" id="KW-0004">4Fe-4S</keyword>
<dbReference type="PROSITE" id="PS51918">
    <property type="entry name" value="RADICAL_SAM"/>
    <property type="match status" value="1"/>
</dbReference>
<dbReference type="InterPro" id="IPR058240">
    <property type="entry name" value="rSAM_sf"/>
</dbReference>
<keyword evidence="5" id="KW-0560">Oxidoreductase</keyword>
<dbReference type="InterPro" id="IPR000385">
    <property type="entry name" value="MoaA_NifB_PqqE_Fe-S-bd_CS"/>
</dbReference>
<feature type="domain" description="Radical SAM core" evidence="8">
    <location>
        <begin position="57"/>
        <end position="273"/>
    </location>
</feature>
<sequence>MSDMAKKRYVPINKGNYSMDTAEREARFEQYRGEGWEKEYASYRTDWSALPKQQKVSDYPLLVDLELASVCNLRCPMCYTITAKFKEHVNVKLMDWDLFTRVIDEIGGKVPAIRLSLRGEATLHKRFVECIRYAKSRGIREVSTLTHGGKLTPDFFRQVAEAGLDWITISADGVGETYEKIRKPIKFNDLMDNIRAINAYKKERGLHRPVIKIQGIWPAVRENVQEYYDTFAPHVDLVAFNPLIDYLGNDTQIEYLDNFTCPQQYQRLVIGADGLVMKCSNDEENREVIGDANAETVHQIWHGEKMNAVRALHQRDKGFMDSEVCRRCYLPRKTEDETAKVDDREFTVRNYVSRSQVIGK</sequence>
<dbReference type="InterPro" id="IPR013785">
    <property type="entry name" value="Aldolase_TIM"/>
</dbReference>
<organism evidence="9 10">
    <name type="scientific">Ferrovibrio xuzhouensis</name>
    <dbReference type="NCBI Taxonomy" id="1576914"/>
    <lineage>
        <taxon>Bacteria</taxon>
        <taxon>Pseudomonadati</taxon>
        <taxon>Pseudomonadota</taxon>
        <taxon>Alphaproteobacteria</taxon>
        <taxon>Rhodospirillales</taxon>
        <taxon>Rhodospirillaceae</taxon>
        <taxon>Ferrovibrio</taxon>
    </lineage>
</organism>
<keyword evidence="10" id="KW-1185">Reference proteome</keyword>
<name>A0ABV7VLG2_9PROT</name>
<evidence type="ECO:0000256" key="2">
    <source>
        <dbReference type="ARBA" id="ARBA00022485"/>
    </source>
</evidence>
<reference evidence="10" key="1">
    <citation type="journal article" date="2019" name="Int. J. Syst. Evol. Microbiol.">
        <title>The Global Catalogue of Microorganisms (GCM) 10K type strain sequencing project: providing services to taxonomists for standard genome sequencing and annotation.</title>
        <authorList>
            <consortium name="The Broad Institute Genomics Platform"/>
            <consortium name="The Broad Institute Genome Sequencing Center for Infectious Disease"/>
            <person name="Wu L."/>
            <person name="Ma J."/>
        </authorList>
    </citation>
    <scope>NUCLEOTIDE SEQUENCE [LARGE SCALE GENOMIC DNA]</scope>
    <source>
        <strain evidence="10">KCTC 42182</strain>
    </source>
</reference>